<feature type="region of interest" description="Disordered" evidence="2">
    <location>
        <begin position="1080"/>
        <end position="1116"/>
    </location>
</feature>
<gene>
    <name evidence="3" type="ORF">ROHU_010766</name>
</gene>
<feature type="compositionally biased region" description="Polar residues" evidence="2">
    <location>
        <begin position="418"/>
        <end position="443"/>
    </location>
</feature>
<feature type="compositionally biased region" description="Low complexity" evidence="2">
    <location>
        <begin position="681"/>
        <end position="694"/>
    </location>
</feature>
<feature type="compositionally biased region" description="Acidic residues" evidence="2">
    <location>
        <begin position="352"/>
        <end position="362"/>
    </location>
</feature>
<evidence type="ECO:0000256" key="1">
    <source>
        <dbReference type="SAM" id="Coils"/>
    </source>
</evidence>
<dbReference type="GO" id="GO:0005813">
    <property type="term" value="C:centrosome"/>
    <property type="evidence" value="ECO:0007669"/>
    <property type="project" value="TreeGrafter"/>
</dbReference>
<feature type="region of interest" description="Disordered" evidence="2">
    <location>
        <begin position="597"/>
        <end position="616"/>
    </location>
</feature>
<reference evidence="3 4" key="1">
    <citation type="submission" date="2018-03" db="EMBL/GenBank/DDBJ databases">
        <title>Draft genome sequence of Rohu Carp (Labeo rohita).</title>
        <authorList>
            <person name="Das P."/>
            <person name="Kushwaha B."/>
            <person name="Joshi C.G."/>
            <person name="Kumar D."/>
            <person name="Nagpure N.S."/>
            <person name="Sahoo L."/>
            <person name="Das S.P."/>
            <person name="Bit A."/>
            <person name="Patnaik S."/>
            <person name="Meher P.K."/>
            <person name="Jayasankar P."/>
            <person name="Koringa P.G."/>
            <person name="Patel N.V."/>
            <person name="Hinsu A.T."/>
            <person name="Kumar R."/>
            <person name="Pandey M."/>
            <person name="Agarwal S."/>
            <person name="Srivastava S."/>
            <person name="Singh M."/>
            <person name="Iquebal M.A."/>
            <person name="Jaiswal S."/>
            <person name="Angadi U.B."/>
            <person name="Kumar N."/>
            <person name="Raza M."/>
            <person name="Shah T.M."/>
            <person name="Rai A."/>
            <person name="Jena J.K."/>
        </authorList>
    </citation>
    <scope>NUCLEOTIDE SEQUENCE [LARGE SCALE GENOMIC DNA]</scope>
    <source>
        <strain evidence="3">DASCIFA01</strain>
        <tissue evidence="3">Testis</tissue>
    </source>
</reference>
<dbReference type="GO" id="GO:0005829">
    <property type="term" value="C:cytosol"/>
    <property type="evidence" value="ECO:0007669"/>
    <property type="project" value="TreeGrafter"/>
</dbReference>
<keyword evidence="1" id="KW-0175">Coiled coil</keyword>
<feature type="compositionally biased region" description="Basic and acidic residues" evidence="2">
    <location>
        <begin position="384"/>
        <end position="396"/>
    </location>
</feature>
<feature type="region of interest" description="Disordered" evidence="2">
    <location>
        <begin position="679"/>
        <end position="714"/>
    </location>
</feature>
<keyword evidence="4" id="KW-1185">Reference proteome</keyword>
<feature type="region of interest" description="Disordered" evidence="2">
    <location>
        <begin position="1528"/>
        <end position="1557"/>
    </location>
</feature>
<feature type="region of interest" description="Disordered" evidence="2">
    <location>
        <begin position="513"/>
        <end position="540"/>
    </location>
</feature>
<feature type="compositionally biased region" description="Polar residues" evidence="2">
    <location>
        <begin position="517"/>
        <end position="526"/>
    </location>
</feature>
<feature type="compositionally biased region" description="Basic and acidic residues" evidence="2">
    <location>
        <begin position="980"/>
        <end position="995"/>
    </location>
</feature>
<feature type="compositionally biased region" description="Polar residues" evidence="2">
    <location>
        <begin position="919"/>
        <end position="928"/>
    </location>
</feature>
<organism evidence="3 4">
    <name type="scientific">Labeo rohita</name>
    <name type="common">Indian major carp</name>
    <name type="synonym">Cyprinus rohita</name>
    <dbReference type="NCBI Taxonomy" id="84645"/>
    <lineage>
        <taxon>Eukaryota</taxon>
        <taxon>Metazoa</taxon>
        <taxon>Chordata</taxon>
        <taxon>Craniata</taxon>
        <taxon>Vertebrata</taxon>
        <taxon>Euteleostomi</taxon>
        <taxon>Actinopterygii</taxon>
        <taxon>Neopterygii</taxon>
        <taxon>Teleostei</taxon>
        <taxon>Ostariophysi</taxon>
        <taxon>Cypriniformes</taxon>
        <taxon>Cyprinidae</taxon>
        <taxon>Labeoninae</taxon>
        <taxon>Labeonini</taxon>
        <taxon>Labeo</taxon>
    </lineage>
</organism>
<feature type="region of interest" description="Disordered" evidence="2">
    <location>
        <begin position="157"/>
        <end position="180"/>
    </location>
</feature>
<feature type="region of interest" description="Disordered" evidence="2">
    <location>
        <begin position="973"/>
        <end position="1013"/>
    </location>
</feature>
<evidence type="ECO:0000313" key="4">
    <source>
        <dbReference type="Proteomes" id="UP000290572"/>
    </source>
</evidence>
<dbReference type="GO" id="GO:0005814">
    <property type="term" value="C:centriole"/>
    <property type="evidence" value="ECO:0007669"/>
    <property type="project" value="TreeGrafter"/>
</dbReference>
<feature type="coiled-coil region" evidence="1">
    <location>
        <begin position="107"/>
        <end position="138"/>
    </location>
</feature>
<dbReference type="EMBL" id="QBIY01013168">
    <property type="protein sequence ID" value="RXN10885.1"/>
    <property type="molecule type" value="Genomic_DNA"/>
</dbReference>
<dbReference type="PANTHER" id="PTHR21553">
    <property type="entry name" value="ALMS1-RELATED"/>
    <property type="match status" value="1"/>
</dbReference>
<proteinExistence type="predicted"/>
<comment type="caution">
    <text evidence="3">The sequence shown here is derived from an EMBL/GenBank/DDBJ whole genome shotgun (WGS) entry which is preliminary data.</text>
</comment>
<dbReference type="Proteomes" id="UP000290572">
    <property type="component" value="Unassembled WGS sequence"/>
</dbReference>
<evidence type="ECO:0000313" key="3">
    <source>
        <dbReference type="EMBL" id="RXN10885.1"/>
    </source>
</evidence>
<feature type="region of interest" description="Disordered" evidence="2">
    <location>
        <begin position="1132"/>
        <end position="1198"/>
    </location>
</feature>
<evidence type="ECO:0000256" key="2">
    <source>
        <dbReference type="SAM" id="MobiDB-lite"/>
    </source>
</evidence>
<accession>A0A498LZQ9</accession>
<dbReference type="PANTHER" id="PTHR21553:SF26">
    <property type="entry name" value="ALMS MOTIF DOMAIN-CONTAINING PROTEIN"/>
    <property type="match status" value="1"/>
</dbReference>
<feature type="compositionally biased region" description="Polar residues" evidence="2">
    <location>
        <begin position="1177"/>
        <end position="1197"/>
    </location>
</feature>
<feature type="region of interest" description="Disordered" evidence="2">
    <location>
        <begin position="1458"/>
        <end position="1489"/>
    </location>
</feature>
<feature type="region of interest" description="Disordered" evidence="2">
    <location>
        <begin position="352"/>
        <end position="454"/>
    </location>
</feature>
<name>A0A498LZQ9_LABRO</name>
<feature type="region of interest" description="Disordered" evidence="2">
    <location>
        <begin position="1598"/>
        <end position="1621"/>
    </location>
</feature>
<feature type="region of interest" description="Disordered" evidence="2">
    <location>
        <begin position="907"/>
        <end position="928"/>
    </location>
</feature>
<dbReference type="GO" id="GO:0046599">
    <property type="term" value="P:regulation of centriole replication"/>
    <property type="evidence" value="ECO:0007669"/>
    <property type="project" value="TreeGrafter"/>
</dbReference>
<feature type="region of interest" description="Disordered" evidence="2">
    <location>
        <begin position="1393"/>
        <end position="1414"/>
    </location>
</feature>
<feature type="compositionally biased region" description="Polar residues" evidence="2">
    <location>
        <begin position="597"/>
        <end position="607"/>
    </location>
</feature>
<protein>
    <submittedName>
        <fullName evidence="3">Centrosomal protein of 295 kDa-like</fullName>
    </submittedName>
</protein>
<feature type="compositionally biased region" description="Basic and acidic residues" evidence="2">
    <location>
        <begin position="1480"/>
        <end position="1489"/>
    </location>
</feature>
<sequence length="1632" mass="182383">MRGKARLRLSPNEEAQLVREELDRRRKLRLQQVREQERFIARQVRRQVEERRRQQLQMLTDSLQLEWQQQQTLKLQALSTHYEHSLRSVGDGHRSAQENEPDLEALAQRTVERQERAEERHREALRELSARRHEEEQQRCWHIEARRKALVEEKKRAERVASLPPPPPNPVESIGKKTPRPLKSAAAERFSLTHCHMTQTAVDKETDTEQQLCAQQAAELEIQRLEELQREEACDRQERLEKARLRGNHALRREQHTQDRARLLSELERLQQADLLRRRQAVNIIPAQIFQPLYRQEELRDERQRELEIAFQDVYTEERKVKGDLMLQLVPEPLPSLSAASHDEELDVTLDPECAPEGEEPETPVTETPASPPADPGRRALTRLLERIRRQRDQRTRQQIADTPVTSHDGDAEEQALSVETGSLSSQEKASGGSSEEQTPSTTHTEEAPDVSDEAVVAGTLLPPEERVHLMPESERRAHVDQPTHVEALLRQQQEQLALLEELEEKRRELEQRLRDTQQTSRTLQEAAQRHAGIEESTALPELPAEVRPDVAHTQRLHQYQQRLLEQNRLHKKCVEEARRRLEEYQHTLKLRYAMGSTSAAPQQTSFPPEAQFDDRSAPPLHLIPDPNVLHPEKAPVSQFPSRPAPSQVSAHIYHTAALVIHQPHSHCFPQQPCVSLPNPSGSDSSCLSVLSERSPQDGQEDGVSEQDRLPLPPPSVVLELLRSRQHRAMPRPAEVSGSVMVPSFGSAGPVRPMTLLQNQAQQEQPPVEVDRQEIRRQRDILQALITADRQGLGLSSSDVQTHRMTLNSLLNANEEGNSQTELSTAPGQRDRAAIATAVFADDCVHDPAPVHRGRVRPPVSRPPARLAFLRQMEQHELSAIQEVDTPVNISLDTELQSVDVSESSSVSLPAVSSEDTHSVSQGSQVTGRISRMSWRETLLRDATSSASLSSMNHKQECVGAVDPDYLSSTTISTGSYSTSDHEPSYAVSEPDHPSPRSSSGHTPADQEQEVRDSVQQIIEKYSKELNASLRHAGVTSGAVNTSSQSQSWSSVLQEECSLHDGDSLSSAAALSSTQLSGVFQPLQPRPDIDSSSSSSSSRNAVRDDQSPRAQGWSETVNRILERLSDQLSIRQSEQGHGATPAESLRLSSSVSHDEDRHLNKSLPPSPIVRQSWAGPVSNSQPDESTYSSAEDQSASDQFDGCESVLSRVIGKASDIGSSQVFDQSSVLVDGPEEVTQSTAAEVLRFSPVRSSLQPSTSQMMTHDVLTDVPHDDASDLFLPLPSDVTTNETADCSTALYVPLEAEPFGLNVADASDWLEPTDQSLPSLQHLRADTLLQSQSELQISMDTLSLTHESLCETDTVAPPTAADVSLMPCSPFKEDCLDLVPQLLSQEVSSHPEPVNAETPQQSAGGGNTLSELIERAQAAGDVKGILEESTISFISLPESTLQDPELTLMQSSDTGSAAQEVEFEGCEGQSQCRTDDSQSERPEASLAHAVMLLEFQSSSAQQQRLRDRLAQRSAHRAAQIRARHAESGKATPLQKMSRDTGRTGSKTHTANRLKSVTEVRICTDEHRRCEETEMYRRTQRLYNQLEEVKQKKELRSRQESYAKNREKARDFQRKTLEKLRAKLNR</sequence>